<accession>A0A7C9LRR1</accession>
<dbReference type="AlphaFoldDB" id="A0A7C9LRR1"/>
<proteinExistence type="predicted"/>
<dbReference type="Proteomes" id="UP000483078">
    <property type="component" value="Unassembled WGS sequence"/>
</dbReference>
<organism evidence="1 2">
    <name type="scientific">Sediminimonas qiaohouensis</name>
    <dbReference type="NCBI Taxonomy" id="552061"/>
    <lineage>
        <taxon>Bacteria</taxon>
        <taxon>Pseudomonadati</taxon>
        <taxon>Pseudomonadota</taxon>
        <taxon>Alphaproteobacteria</taxon>
        <taxon>Rhodobacterales</taxon>
        <taxon>Roseobacteraceae</taxon>
        <taxon>Sediminimonas</taxon>
    </lineage>
</organism>
<evidence type="ECO:0000313" key="2">
    <source>
        <dbReference type="Proteomes" id="UP000483078"/>
    </source>
</evidence>
<evidence type="ECO:0000313" key="1">
    <source>
        <dbReference type="EMBL" id="MTJ04436.1"/>
    </source>
</evidence>
<name>A0A7C9LRR1_9RHOB</name>
<gene>
    <name evidence="1" type="ORF">FH759_07065</name>
</gene>
<dbReference type="RefSeq" id="WP_273249084.1">
    <property type="nucleotide sequence ID" value="NZ_VENJ01000008.1"/>
</dbReference>
<sequence length="154" mass="17043">MSSIVAQYMGEVSERMKGHIARVARNHPNGAFSDDFENTYNMTGIVFSIGNTTMGGRFTGNCIAEFGILTVLGQFDFYLEDEFADPADVGLEVIDLGETIYENIHRPLDDYLRGRPSGGQRLGIHTGEPYPITDEWTGSFSGQIYADQGRSRFG</sequence>
<protein>
    <submittedName>
        <fullName evidence="1">Uncharacterized protein</fullName>
    </submittedName>
</protein>
<comment type="caution">
    <text evidence="1">The sequence shown here is derived from an EMBL/GenBank/DDBJ whole genome shotgun (WGS) entry which is preliminary data.</text>
</comment>
<reference evidence="1 2" key="1">
    <citation type="submission" date="2019-06" db="EMBL/GenBank/DDBJ databases">
        <title>Enrichment of Autotrophic Halophilic Microorganisms from Red Sea Brine Pool Using Microbial Electrosynthesis System.</title>
        <authorList>
            <person name="Alqahtani M.F."/>
            <person name="Bajracharya S."/>
            <person name="Katuri K.P."/>
            <person name="Ali M."/>
            <person name="Saikaly P.E."/>
        </authorList>
    </citation>
    <scope>NUCLEOTIDE SEQUENCE [LARGE SCALE GENOMIC DNA]</scope>
    <source>
        <strain evidence="1">MES6</strain>
    </source>
</reference>
<dbReference type="EMBL" id="VENJ01000008">
    <property type="protein sequence ID" value="MTJ04436.1"/>
    <property type="molecule type" value="Genomic_DNA"/>
</dbReference>